<accession>A0A132NY44</accession>
<evidence type="ECO:0000256" key="2">
    <source>
        <dbReference type="ARBA" id="ARBA00008655"/>
    </source>
</evidence>
<keyword evidence="8 11" id="KW-0012">Acyltransferase</keyword>
<evidence type="ECO:0000313" key="11">
    <source>
        <dbReference type="EMBL" id="KWX15001.1"/>
    </source>
</evidence>
<dbReference type="Proteomes" id="UP000070089">
    <property type="component" value="Unassembled WGS sequence"/>
</dbReference>
<evidence type="ECO:0000256" key="6">
    <source>
        <dbReference type="ARBA" id="ARBA00023098"/>
    </source>
</evidence>
<comment type="subcellular location">
    <subcellularLocation>
        <location evidence="1">Membrane</location>
    </subcellularLocation>
</comment>
<feature type="transmembrane region" description="Helical" evidence="9">
    <location>
        <begin position="83"/>
        <end position="100"/>
    </location>
</feature>
<dbReference type="OrthoDB" id="272512at2759"/>
<evidence type="ECO:0000256" key="7">
    <source>
        <dbReference type="ARBA" id="ARBA00023136"/>
    </source>
</evidence>
<keyword evidence="4 9" id="KW-0812">Transmembrane</keyword>
<evidence type="ECO:0000256" key="1">
    <source>
        <dbReference type="ARBA" id="ARBA00004370"/>
    </source>
</evidence>
<dbReference type="AlphaFoldDB" id="A0A132NY44"/>
<reference evidence="11 12" key="1">
    <citation type="journal article" date="2015" name="Mol. Biochem. Parasitol.">
        <title>Identification of polymorphic genes for use in assemblage B genotyping assays through comparative genomics of multiple assemblage B Giardia duodenalis isolates.</title>
        <authorList>
            <person name="Wielinga C."/>
            <person name="Thompson R.C."/>
            <person name="Monis P."/>
            <person name="Ryan U."/>
        </authorList>
    </citation>
    <scope>NUCLEOTIDE SEQUENCE [LARGE SCALE GENOMIC DNA]</scope>
    <source>
        <strain evidence="11 12">BAH15c1</strain>
    </source>
</reference>
<keyword evidence="3 11" id="KW-0808">Transferase</keyword>
<organism evidence="11 12">
    <name type="scientific">Giardia duodenalis assemblage B</name>
    <dbReference type="NCBI Taxonomy" id="1394984"/>
    <lineage>
        <taxon>Eukaryota</taxon>
        <taxon>Metamonada</taxon>
        <taxon>Diplomonadida</taxon>
        <taxon>Hexamitidae</taxon>
        <taxon>Giardiinae</taxon>
        <taxon>Giardia</taxon>
    </lineage>
</organism>
<evidence type="ECO:0000256" key="3">
    <source>
        <dbReference type="ARBA" id="ARBA00022679"/>
    </source>
</evidence>
<feature type="transmembrane region" description="Helical" evidence="9">
    <location>
        <begin position="31"/>
        <end position="63"/>
    </location>
</feature>
<dbReference type="EMBL" id="JXTI01000017">
    <property type="protein sequence ID" value="KWX15001.1"/>
    <property type="molecule type" value="Genomic_DNA"/>
</dbReference>
<keyword evidence="7 9" id="KW-0472">Membrane</keyword>
<dbReference type="Pfam" id="PF01553">
    <property type="entry name" value="Acyltransferase"/>
    <property type="match status" value="1"/>
</dbReference>
<dbReference type="VEuPathDB" id="GiardiaDB:QR46_0979"/>
<evidence type="ECO:0000256" key="8">
    <source>
        <dbReference type="ARBA" id="ARBA00023315"/>
    </source>
</evidence>
<name>A0A132NY44_GIAIN</name>
<evidence type="ECO:0000259" key="10">
    <source>
        <dbReference type="SMART" id="SM00563"/>
    </source>
</evidence>
<sequence>MRSSSSLPPCPLFFQDGRVAGKYMRYTVAPVILVIGAPLVLIRFVLVILGSLVFVALAFLVSLGTDPTKPLPPARDKFCVGLFRWYSLYISAIAGYFYRVKNEQLAHHRDAPVVVANHSSIMDAVTFSLKCFGHPVGKEGVLSNWAVRQVFLAARVVIVRRPPSAEMRELLQLYTSPSASEAEIISLNPQDENIPSRDAEKIAKYQKLLERRKAFGIAGTSEILWNRVHDKENQWKQIVLFPEGTITPATCFTRFKTGAFRLNVPVQPVTVRYRSILSTCWLSDNVLFNIYKILANPITLVDLEFHEPMSCADGETPRAFADRVGKYMAGALGAIYTNYTNDDMLYFYGYKDISACTEEWIRDYGWMQRLTDFSTRFKINSNFGIDQAFVDKCYSQHIKEKE</sequence>
<evidence type="ECO:0000313" key="12">
    <source>
        <dbReference type="Proteomes" id="UP000070089"/>
    </source>
</evidence>
<proteinExistence type="inferred from homology"/>
<keyword evidence="6" id="KW-0443">Lipid metabolism</keyword>
<dbReference type="GO" id="GO:0006629">
    <property type="term" value="P:lipid metabolic process"/>
    <property type="evidence" value="ECO:0007669"/>
    <property type="project" value="UniProtKB-KW"/>
</dbReference>
<dbReference type="PANTHER" id="PTHR23063">
    <property type="entry name" value="PHOSPHOLIPID ACYLTRANSFERASE"/>
    <property type="match status" value="1"/>
</dbReference>
<comment type="similarity">
    <text evidence="2">Belongs to the 1-acyl-sn-glycerol-3-phosphate acyltransferase family.</text>
</comment>
<keyword evidence="5 9" id="KW-1133">Transmembrane helix</keyword>
<comment type="caution">
    <text evidence="11">The sequence shown here is derived from an EMBL/GenBank/DDBJ whole genome shotgun (WGS) entry which is preliminary data.</text>
</comment>
<evidence type="ECO:0000256" key="5">
    <source>
        <dbReference type="ARBA" id="ARBA00022989"/>
    </source>
</evidence>
<dbReference type="SUPFAM" id="SSF69593">
    <property type="entry name" value="Glycerol-3-phosphate (1)-acyltransferase"/>
    <property type="match status" value="2"/>
</dbReference>
<gene>
    <name evidence="11" type="ORF">QR46_0979</name>
</gene>
<dbReference type="GO" id="GO:0016020">
    <property type="term" value="C:membrane"/>
    <property type="evidence" value="ECO:0007669"/>
    <property type="project" value="UniProtKB-SubCell"/>
</dbReference>
<evidence type="ECO:0000256" key="4">
    <source>
        <dbReference type="ARBA" id="ARBA00022692"/>
    </source>
</evidence>
<dbReference type="SMART" id="SM00563">
    <property type="entry name" value="PlsC"/>
    <property type="match status" value="1"/>
</dbReference>
<dbReference type="InterPro" id="IPR002123">
    <property type="entry name" value="Plipid/glycerol_acylTrfase"/>
</dbReference>
<evidence type="ECO:0000256" key="9">
    <source>
        <dbReference type="SAM" id="Phobius"/>
    </source>
</evidence>
<protein>
    <submittedName>
        <fullName evidence="11">1-acyl-sn-glycerol-3-phosphate acyltransferase</fullName>
    </submittedName>
</protein>
<dbReference type="GO" id="GO:0016746">
    <property type="term" value="F:acyltransferase activity"/>
    <property type="evidence" value="ECO:0007669"/>
    <property type="project" value="UniProtKB-KW"/>
</dbReference>
<feature type="domain" description="Phospholipid/glycerol acyltransferase" evidence="10">
    <location>
        <begin position="112"/>
        <end position="274"/>
    </location>
</feature>
<dbReference type="PANTHER" id="PTHR23063:SF52">
    <property type="entry name" value="LYSOPHOSPHATIDYLCHOLINE ACYLTRANSFERASE"/>
    <property type="match status" value="1"/>
</dbReference>